<gene>
    <name evidence="1" type="ORF">UFOPK3423_00355</name>
</gene>
<dbReference type="SUPFAM" id="SSF54427">
    <property type="entry name" value="NTF2-like"/>
    <property type="match status" value="1"/>
</dbReference>
<evidence type="ECO:0000313" key="1">
    <source>
        <dbReference type="EMBL" id="CAB4863345.1"/>
    </source>
</evidence>
<dbReference type="AlphaFoldDB" id="A0A6J7D2I7"/>
<dbReference type="InterPro" id="IPR032710">
    <property type="entry name" value="NTF2-like_dom_sf"/>
</dbReference>
<proteinExistence type="predicted"/>
<organism evidence="1">
    <name type="scientific">freshwater metagenome</name>
    <dbReference type="NCBI Taxonomy" id="449393"/>
    <lineage>
        <taxon>unclassified sequences</taxon>
        <taxon>metagenomes</taxon>
        <taxon>ecological metagenomes</taxon>
    </lineage>
</organism>
<dbReference type="InterPro" id="IPR009959">
    <property type="entry name" value="Cyclase_SnoaL-like"/>
</dbReference>
<dbReference type="EMBL" id="CAFBLQ010000025">
    <property type="protein sequence ID" value="CAB4863345.1"/>
    <property type="molecule type" value="Genomic_DNA"/>
</dbReference>
<sequence>MSPDDLLDALQEAWVGRRRSAFAEICASDLHWEDPFAGEPLYGPEALGDHAARMWEAFPDARVEPAGARLASGRFIAVPVRLAGTHCGDLAGIPASGRALDLHAVLYCELDPPARRLWRVRVFVDAYEAAVQIGVLPRRGSLAERALLMVRGFGLRRGAPGEVESGAPVRDDRPSE</sequence>
<name>A0A6J7D2I7_9ZZZZ</name>
<reference evidence="1" key="1">
    <citation type="submission" date="2020-05" db="EMBL/GenBank/DDBJ databases">
        <authorList>
            <person name="Chiriac C."/>
            <person name="Salcher M."/>
            <person name="Ghai R."/>
            <person name="Kavagutti S V."/>
        </authorList>
    </citation>
    <scope>NUCLEOTIDE SEQUENCE</scope>
</reference>
<dbReference type="Pfam" id="PF07366">
    <property type="entry name" value="SnoaL"/>
    <property type="match status" value="1"/>
</dbReference>
<protein>
    <submittedName>
        <fullName evidence="1">Unannotated protein</fullName>
    </submittedName>
</protein>
<dbReference type="Gene3D" id="3.10.450.50">
    <property type="match status" value="1"/>
</dbReference>
<accession>A0A6J7D2I7</accession>
<dbReference type="GO" id="GO:0030638">
    <property type="term" value="P:polyketide metabolic process"/>
    <property type="evidence" value="ECO:0007669"/>
    <property type="project" value="InterPro"/>
</dbReference>